<sequence>MLRLALATNRGKRSILNFLSRRVQKKKPVEMDTTDYLLSSPIDRERLLQAMDDFENNRSVFVQRDLIEL</sequence>
<organism evidence="1 2">
    <name type="scientific">Dyadobacter pollutisoli</name>
    <dbReference type="NCBI Taxonomy" id="2910158"/>
    <lineage>
        <taxon>Bacteria</taxon>
        <taxon>Pseudomonadati</taxon>
        <taxon>Bacteroidota</taxon>
        <taxon>Cytophagia</taxon>
        <taxon>Cytophagales</taxon>
        <taxon>Spirosomataceae</taxon>
        <taxon>Dyadobacter</taxon>
    </lineage>
</organism>
<accession>A0A9E8N571</accession>
<evidence type="ECO:0000313" key="1">
    <source>
        <dbReference type="EMBL" id="WAC09503.1"/>
    </source>
</evidence>
<reference evidence="1" key="1">
    <citation type="submission" date="2022-11" db="EMBL/GenBank/DDBJ databases">
        <title>Dyadobacter pollutisoli sp. nov., isolated from plastic dumped soil.</title>
        <authorList>
            <person name="Kim J.M."/>
            <person name="Kim K.R."/>
            <person name="Lee J.K."/>
            <person name="Hao L."/>
            <person name="Jeon C.O."/>
        </authorList>
    </citation>
    <scope>NUCLEOTIDE SEQUENCE</scope>
    <source>
        <strain evidence="1">U1</strain>
    </source>
</reference>
<dbReference type="RefSeq" id="WP_244820621.1">
    <property type="nucleotide sequence ID" value="NZ_CP112998.1"/>
</dbReference>
<dbReference type="KEGG" id="dpf:ON006_17270"/>
<dbReference type="EMBL" id="CP112998">
    <property type="protein sequence ID" value="WAC09503.1"/>
    <property type="molecule type" value="Genomic_DNA"/>
</dbReference>
<keyword evidence="2" id="KW-1185">Reference proteome</keyword>
<gene>
    <name evidence="1" type="ORF">ON006_17270</name>
</gene>
<evidence type="ECO:0000313" key="2">
    <source>
        <dbReference type="Proteomes" id="UP001164653"/>
    </source>
</evidence>
<protein>
    <submittedName>
        <fullName evidence="1">Uncharacterized protein</fullName>
    </submittedName>
</protein>
<name>A0A9E8N571_9BACT</name>
<dbReference type="Proteomes" id="UP001164653">
    <property type="component" value="Chromosome"/>
</dbReference>
<dbReference type="Gene3D" id="1.10.1220.170">
    <property type="match status" value="1"/>
</dbReference>
<dbReference type="AlphaFoldDB" id="A0A9E8N571"/>
<proteinExistence type="predicted"/>